<accession>A0AA92H7Z8</accession>
<name>A0AA92H7Z8_RHIRH</name>
<dbReference type="SUPFAM" id="SSF52540">
    <property type="entry name" value="P-loop containing nucleoside triphosphate hydrolases"/>
    <property type="match status" value="1"/>
</dbReference>
<gene>
    <name evidence="11" type="ORF">DC430_18370</name>
</gene>
<comment type="similarity">
    <text evidence="2">Belongs to the ABC transporter superfamily.</text>
</comment>
<dbReference type="PROSITE" id="PS00211">
    <property type="entry name" value="ABC_TRANSPORTER_1"/>
    <property type="match status" value="1"/>
</dbReference>
<organism evidence="11 12">
    <name type="scientific">Rhizobium rhizogenes</name>
    <name type="common">Agrobacterium rhizogenes</name>
    <dbReference type="NCBI Taxonomy" id="359"/>
    <lineage>
        <taxon>Bacteria</taxon>
        <taxon>Pseudomonadati</taxon>
        <taxon>Pseudomonadota</taxon>
        <taxon>Alphaproteobacteria</taxon>
        <taxon>Hyphomicrobiales</taxon>
        <taxon>Rhizobiaceae</taxon>
        <taxon>Rhizobium/Agrobacterium group</taxon>
        <taxon>Rhizobium</taxon>
    </lineage>
</organism>
<feature type="domain" description="ABC transporter" evidence="10">
    <location>
        <begin position="7"/>
        <end position="252"/>
    </location>
</feature>
<dbReference type="EMBL" id="QDFR01000007">
    <property type="protein sequence ID" value="PVE51404.1"/>
    <property type="molecule type" value="Genomic_DNA"/>
</dbReference>
<keyword evidence="8" id="KW-1278">Translocase</keyword>
<protein>
    <submittedName>
        <fullName evidence="11">ABC transporter ATP-binding protein</fullName>
    </submittedName>
</protein>
<evidence type="ECO:0000313" key="11">
    <source>
        <dbReference type="EMBL" id="PVE51404.1"/>
    </source>
</evidence>
<dbReference type="InterPro" id="IPR003439">
    <property type="entry name" value="ABC_transporter-like_ATP-bd"/>
</dbReference>
<keyword evidence="5" id="KW-0997">Cell inner membrane</keyword>
<sequence>MSLAPLLKIEGLSVTYHGAAQPSLRNVSLQLQERQRLAIIGESGSGKSTLARCIAGLLPHGAKTEGQLIWNGHPDKSHQTQFPTPGRDIAYVFQDPSASLNPVLTNGEQVAEAAIRHLRLTRKQARTHARDLLAEVQLPNPDALLSAYPHQISGGQRQRVAIAAAISAAPKILIADEATSALDTITQAAIARLLDRLVSANGMTLIFITHDIALASSLADEIAVFQSGRLVESGKAQDVLLNPASGDTKRLLSSHLDLTTPPLIRRAS</sequence>
<proteinExistence type="inferred from homology"/>
<dbReference type="GO" id="GO:0016887">
    <property type="term" value="F:ATP hydrolysis activity"/>
    <property type="evidence" value="ECO:0007669"/>
    <property type="project" value="InterPro"/>
</dbReference>
<evidence type="ECO:0000256" key="7">
    <source>
        <dbReference type="ARBA" id="ARBA00022840"/>
    </source>
</evidence>
<dbReference type="PANTHER" id="PTHR43297">
    <property type="entry name" value="OLIGOPEPTIDE TRANSPORT ATP-BINDING PROTEIN APPD"/>
    <property type="match status" value="1"/>
</dbReference>
<keyword evidence="6" id="KW-0547">Nucleotide-binding</keyword>
<evidence type="ECO:0000313" key="12">
    <source>
        <dbReference type="Proteomes" id="UP000244335"/>
    </source>
</evidence>
<dbReference type="InterPro" id="IPR003593">
    <property type="entry name" value="AAA+_ATPase"/>
</dbReference>
<comment type="subcellular location">
    <subcellularLocation>
        <location evidence="1">Cell inner membrane</location>
        <topology evidence="1">Peripheral membrane protein</topology>
    </subcellularLocation>
</comment>
<evidence type="ECO:0000256" key="8">
    <source>
        <dbReference type="ARBA" id="ARBA00022967"/>
    </source>
</evidence>
<dbReference type="GO" id="GO:0005524">
    <property type="term" value="F:ATP binding"/>
    <property type="evidence" value="ECO:0007669"/>
    <property type="project" value="UniProtKB-KW"/>
</dbReference>
<dbReference type="RefSeq" id="WP_116492581.1">
    <property type="nucleotide sequence ID" value="NZ_QDFR01000007.1"/>
</dbReference>
<dbReference type="Pfam" id="PF00005">
    <property type="entry name" value="ABC_tran"/>
    <property type="match status" value="1"/>
</dbReference>
<comment type="caution">
    <text evidence="11">The sequence shown here is derived from an EMBL/GenBank/DDBJ whole genome shotgun (WGS) entry which is preliminary data.</text>
</comment>
<dbReference type="InterPro" id="IPR050388">
    <property type="entry name" value="ABC_Ni/Peptide_Import"/>
</dbReference>
<keyword evidence="4" id="KW-1003">Cell membrane</keyword>
<dbReference type="Proteomes" id="UP000244335">
    <property type="component" value="Unassembled WGS sequence"/>
</dbReference>
<dbReference type="InterPro" id="IPR017871">
    <property type="entry name" value="ABC_transporter-like_CS"/>
</dbReference>
<dbReference type="GO" id="GO:0005886">
    <property type="term" value="C:plasma membrane"/>
    <property type="evidence" value="ECO:0007669"/>
    <property type="project" value="UniProtKB-SubCell"/>
</dbReference>
<evidence type="ECO:0000256" key="3">
    <source>
        <dbReference type="ARBA" id="ARBA00022448"/>
    </source>
</evidence>
<evidence type="ECO:0000256" key="5">
    <source>
        <dbReference type="ARBA" id="ARBA00022519"/>
    </source>
</evidence>
<keyword evidence="3" id="KW-0813">Transport</keyword>
<dbReference type="InterPro" id="IPR027417">
    <property type="entry name" value="P-loop_NTPase"/>
</dbReference>
<dbReference type="Gene3D" id="3.40.50.300">
    <property type="entry name" value="P-loop containing nucleotide triphosphate hydrolases"/>
    <property type="match status" value="1"/>
</dbReference>
<dbReference type="PROSITE" id="PS50893">
    <property type="entry name" value="ABC_TRANSPORTER_2"/>
    <property type="match status" value="1"/>
</dbReference>
<dbReference type="AlphaFoldDB" id="A0AA92H7Z8"/>
<keyword evidence="7 11" id="KW-0067">ATP-binding</keyword>
<dbReference type="SMART" id="SM00382">
    <property type="entry name" value="AAA"/>
    <property type="match status" value="1"/>
</dbReference>
<evidence type="ECO:0000256" key="2">
    <source>
        <dbReference type="ARBA" id="ARBA00005417"/>
    </source>
</evidence>
<evidence type="ECO:0000256" key="1">
    <source>
        <dbReference type="ARBA" id="ARBA00004417"/>
    </source>
</evidence>
<reference evidence="11 12" key="1">
    <citation type="submission" date="2018-04" db="EMBL/GenBank/DDBJ databases">
        <authorList>
            <person name="Hagen T."/>
        </authorList>
    </citation>
    <scope>NUCLEOTIDE SEQUENCE [LARGE SCALE GENOMIC DNA]</scope>
    <source>
        <strain evidence="11 12">TPD7009</strain>
    </source>
</reference>
<evidence type="ECO:0000256" key="4">
    <source>
        <dbReference type="ARBA" id="ARBA00022475"/>
    </source>
</evidence>
<dbReference type="CDD" id="cd03257">
    <property type="entry name" value="ABC_NikE_OppD_transporters"/>
    <property type="match status" value="1"/>
</dbReference>
<dbReference type="PANTHER" id="PTHR43297:SF14">
    <property type="entry name" value="ATPASE AAA-TYPE CORE DOMAIN-CONTAINING PROTEIN"/>
    <property type="match status" value="1"/>
</dbReference>
<keyword evidence="9" id="KW-0472">Membrane</keyword>
<evidence type="ECO:0000256" key="9">
    <source>
        <dbReference type="ARBA" id="ARBA00023136"/>
    </source>
</evidence>
<evidence type="ECO:0000259" key="10">
    <source>
        <dbReference type="PROSITE" id="PS50893"/>
    </source>
</evidence>
<evidence type="ECO:0000256" key="6">
    <source>
        <dbReference type="ARBA" id="ARBA00022741"/>
    </source>
</evidence>